<dbReference type="EMBL" id="NWSH01002204">
    <property type="protein sequence ID" value="PCG68912.1"/>
    <property type="molecule type" value="Genomic_DNA"/>
</dbReference>
<keyword evidence="2" id="KW-0325">Glycoprotein</keyword>
<dbReference type="PANTHER" id="PTHR23412:SF17">
    <property type="entry name" value="OTOANCORIN"/>
    <property type="match status" value="1"/>
</dbReference>
<keyword evidence="1" id="KW-0732">Signal</keyword>
<organism evidence="3">
    <name type="scientific">Heliothis virescens</name>
    <name type="common">Tobacco budworm moth</name>
    <dbReference type="NCBI Taxonomy" id="7102"/>
    <lineage>
        <taxon>Eukaryota</taxon>
        <taxon>Metazoa</taxon>
        <taxon>Ecdysozoa</taxon>
        <taxon>Arthropoda</taxon>
        <taxon>Hexapoda</taxon>
        <taxon>Insecta</taxon>
        <taxon>Pterygota</taxon>
        <taxon>Neoptera</taxon>
        <taxon>Endopterygota</taxon>
        <taxon>Lepidoptera</taxon>
        <taxon>Glossata</taxon>
        <taxon>Ditrysia</taxon>
        <taxon>Noctuoidea</taxon>
        <taxon>Noctuidae</taxon>
        <taxon>Heliothinae</taxon>
        <taxon>Heliothis</taxon>
    </lineage>
</organism>
<protein>
    <submittedName>
        <fullName evidence="3">Uncharacterized protein</fullName>
    </submittedName>
</protein>
<proteinExistence type="predicted"/>
<name>A0A2A4JBV2_HELVI</name>
<sequence length="189" mass="21297">MRLPLPEAEFVWKSIIKYYDGIGNIPDEKLGILHWITIAITPEDYQNMTLSDIDVVQNFGLNYNLNGEQLSALATRVLEDFASKEPEDYTYYDLIAIRQILCAFNRSVIARIHPSSYREASMQIGRLENCSPEAMSGFAMLAVEELAFGPIEGWTGETVNIVGKVADYLPKEYLNKIKPQPTKASNNNS</sequence>
<dbReference type="GO" id="GO:0007160">
    <property type="term" value="P:cell-matrix adhesion"/>
    <property type="evidence" value="ECO:0007669"/>
    <property type="project" value="TreeGrafter"/>
</dbReference>
<gene>
    <name evidence="3" type="ORF">B5V51_4738</name>
</gene>
<comment type="caution">
    <text evidence="3">The sequence shown here is derived from an EMBL/GenBank/DDBJ whole genome shotgun (WGS) entry which is preliminary data.</text>
</comment>
<accession>A0A2A4JBV2</accession>
<evidence type="ECO:0000313" key="3">
    <source>
        <dbReference type="EMBL" id="PCG68912.1"/>
    </source>
</evidence>
<dbReference type="PANTHER" id="PTHR23412">
    <property type="entry name" value="STEREOCILIN RELATED"/>
    <property type="match status" value="1"/>
</dbReference>
<evidence type="ECO:0000256" key="1">
    <source>
        <dbReference type="ARBA" id="ARBA00022729"/>
    </source>
</evidence>
<dbReference type="GO" id="GO:0009986">
    <property type="term" value="C:cell surface"/>
    <property type="evidence" value="ECO:0007669"/>
    <property type="project" value="TreeGrafter"/>
</dbReference>
<dbReference type="InterPro" id="IPR026664">
    <property type="entry name" value="Stereocilin-rel"/>
</dbReference>
<dbReference type="AlphaFoldDB" id="A0A2A4JBV2"/>
<reference evidence="3" key="1">
    <citation type="submission" date="2017-09" db="EMBL/GenBank/DDBJ databases">
        <title>Contemporary evolution of a Lepidopteran species, Heliothis virescens, in response to modern agricultural practices.</title>
        <authorList>
            <person name="Fritz M.L."/>
            <person name="Deyonke A.M."/>
            <person name="Papanicolaou A."/>
            <person name="Micinski S."/>
            <person name="Westbrook J."/>
            <person name="Gould F."/>
        </authorList>
    </citation>
    <scope>NUCLEOTIDE SEQUENCE [LARGE SCALE GENOMIC DNA]</scope>
    <source>
        <strain evidence="3">HvINT-</strain>
        <tissue evidence="3">Whole body</tissue>
    </source>
</reference>
<evidence type="ECO:0000256" key="2">
    <source>
        <dbReference type="ARBA" id="ARBA00023180"/>
    </source>
</evidence>